<dbReference type="Proteomes" id="UP001401887">
    <property type="component" value="Unassembled WGS sequence"/>
</dbReference>
<reference evidence="1 2" key="1">
    <citation type="submission" date="2024-02" db="EMBL/GenBank/DDBJ databases">
        <title>Deinococcus carri NBRC 110142.</title>
        <authorList>
            <person name="Ichikawa N."/>
            <person name="Katano-Makiyama Y."/>
            <person name="Hidaka K."/>
        </authorList>
    </citation>
    <scope>NUCLEOTIDE SEQUENCE [LARGE SCALE GENOMIC DNA]</scope>
    <source>
        <strain evidence="1 2">NBRC 110142</strain>
    </source>
</reference>
<organism evidence="1 2">
    <name type="scientific">Deinococcus carri</name>
    <dbReference type="NCBI Taxonomy" id="1211323"/>
    <lineage>
        <taxon>Bacteria</taxon>
        <taxon>Thermotogati</taxon>
        <taxon>Deinococcota</taxon>
        <taxon>Deinococci</taxon>
        <taxon>Deinococcales</taxon>
        <taxon>Deinococcaceae</taxon>
        <taxon>Deinococcus</taxon>
    </lineage>
</organism>
<comment type="caution">
    <text evidence="1">The sequence shown here is derived from an EMBL/GenBank/DDBJ whole genome shotgun (WGS) entry which is preliminary data.</text>
</comment>
<name>A0ABP9W9C7_9DEIO</name>
<dbReference type="RefSeq" id="WP_345464129.1">
    <property type="nucleotide sequence ID" value="NZ_BAABRP010000005.1"/>
</dbReference>
<evidence type="ECO:0000313" key="2">
    <source>
        <dbReference type="Proteomes" id="UP001401887"/>
    </source>
</evidence>
<gene>
    <name evidence="1" type="ORF">Dcar01_01806</name>
</gene>
<keyword evidence="2" id="KW-1185">Reference proteome</keyword>
<accession>A0ABP9W9C7</accession>
<dbReference type="EMBL" id="BAABRP010000005">
    <property type="protein sequence ID" value="GAA5513080.1"/>
    <property type="molecule type" value="Genomic_DNA"/>
</dbReference>
<evidence type="ECO:0000313" key="1">
    <source>
        <dbReference type="EMBL" id="GAA5513080.1"/>
    </source>
</evidence>
<protein>
    <submittedName>
        <fullName evidence="1">Uncharacterized protein</fullName>
    </submittedName>
</protein>
<sequence>MGEFAVYTVSLNHFATGEGVLLQVLVASAQSEEEAIELFWNAFYRGERQPTTFWPTVRQGVAREPLRHWCTAGALDRLEALALASDSLNFSLSCSYDPE</sequence>
<proteinExistence type="predicted"/>